<evidence type="ECO:0000256" key="2">
    <source>
        <dbReference type="ARBA" id="ARBA00022475"/>
    </source>
</evidence>
<comment type="subcellular location">
    <subcellularLocation>
        <location evidence="1">Cell membrane</location>
        <topology evidence="1">Multi-pass membrane protein</topology>
    </subcellularLocation>
</comment>
<evidence type="ECO:0000256" key="3">
    <source>
        <dbReference type="ARBA" id="ARBA00022692"/>
    </source>
</evidence>
<feature type="transmembrane region" description="Helical" evidence="6">
    <location>
        <begin position="121"/>
        <end position="142"/>
    </location>
</feature>
<feature type="transmembrane region" description="Helical" evidence="6">
    <location>
        <begin position="46"/>
        <end position="67"/>
    </location>
</feature>
<dbReference type="Pfam" id="PF09678">
    <property type="entry name" value="Caa3_CtaG"/>
    <property type="match status" value="1"/>
</dbReference>
<comment type="caution">
    <text evidence="7">The sequence shown here is derived from an EMBL/GenBank/DDBJ whole genome shotgun (WGS) entry which is preliminary data.</text>
</comment>
<dbReference type="InterPro" id="IPR019108">
    <property type="entry name" value="Caa3_assmbl_CtaG-rel"/>
</dbReference>
<keyword evidence="3 6" id="KW-0812">Transmembrane</keyword>
<evidence type="ECO:0000313" key="7">
    <source>
        <dbReference type="EMBL" id="GAA3364540.1"/>
    </source>
</evidence>
<dbReference type="RefSeq" id="WP_258344380.1">
    <property type="nucleotide sequence ID" value="NZ_BAAAYK010000038.1"/>
</dbReference>
<feature type="transmembrane region" description="Helical" evidence="6">
    <location>
        <begin position="187"/>
        <end position="206"/>
    </location>
</feature>
<feature type="transmembrane region" description="Helical" evidence="6">
    <location>
        <begin position="154"/>
        <end position="175"/>
    </location>
</feature>
<evidence type="ECO:0000313" key="8">
    <source>
        <dbReference type="Proteomes" id="UP001500483"/>
    </source>
</evidence>
<dbReference type="Proteomes" id="UP001500483">
    <property type="component" value="Unassembled WGS sequence"/>
</dbReference>
<name>A0ABP6S031_9PSEU</name>
<evidence type="ECO:0000256" key="1">
    <source>
        <dbReference type="ARBA" id="ARBA00004651"/>
    </source>
</evidence>
<feature type="transmembrane region" description="Helical" evidence="6">
    <location>
        <begin position="79"/>
        <end position="100"/>
    </location>
</feature>
<reference evidence="8" key="1">
    <citation type="journal article" date="2019" name="Int. J. Syst. Evol. Microbiol.">
        <title>The Global Catalogue of Microorganisms (GCM) 10K type strain sequencing project: providing services to taxonomists for standard genome sequencing and annotation.</title>
        <authorList>
            <consortium name="The Broad Institute Genomics Platform"/>
            <consortium name="The Broad Institute Genome Sequencing Center for Infectious Disease"/>
            <person name="Wu L."/>
            <person name="Ma J."/>
        </authorList>
    </citation>
    <scope>NUCLEOTIDE SEQUENCE [LARGE SCALE GENOMIC DNA]</scope>
    <source>
        <strain evidence="8">JCM 9687</strain>
    </source>
</reference>
<protein>
    <recommendedName>
        <fullName evidence="9">Cytochrome c oxidase assembly protein</fullName>
    </recommendedName>
</protein>
<evidence type="ECO:0000256" key="4">
    <source>
        <dbReference type="ARBA" id="ARBA00022989"/>
    </source>
</evidence>
<gene>
    <name evidence="7" type="ORF">GCM10020366_60810</name>
</gene>
<keyword evidence="5 6" id="KW-0472">Membrane</keyword>
<keyword evidence="2" id="KW-1003">Cell membrane</keyword>
<keyword evidence="8" id="KW-1185">Reference proteome</keyword>
<organism evidence="7 8">
    <name type="scientific">Saccharopolyspora gregorii</name>
    <dbReference type="NCBI Taxonomy" id="33914"/>
    <lineage>
        <taxon>Bacteria</taxon>
        <taxon>Bacillati</taxon>
        <taxon>Actinomycetota</taxon>
        <taxon>Actinomycetes</taxon>
        <taxon>Pseudonocardiales</taxon>
        <taxon>Pseudonocardiaceae</taxon>
        <taxon>Saccharopolyspora</taxon>
    </lineage>
</organism>
<evidence type="ECO:0000256" key="6">
    <source>
        <dbReference type="SAM" id="Phobius"/>
    </source>
</evidence>
<sequence>MSHDAHASGVLPSVLALVLVGAGYLHLAGLARRRNPVRGWSRWRTACFAAGLALVAVALLPPVASFAGGDFRGHVVQHLLIGMYAPLGLVLGAPVTLLLRTAPPTVGRRLTALLRSGPVRVLNRPEVALLLSAGGLVVLYATPLHEVGEHPGGHWLLFAHFLLAGYLFAHVIAGPDPAPGRPGVRTRLVYLGCAIAVHAVTAQLMYGGWTAVHGPAVEVRGGAELMYYAGDVAELLLAGILVATWHPERSRRVG</sequence>
<keyword evidence="4 6" id="KW-1133">Transmembrane helix</keyword>
<evidence type="ECO:0000256" key="5">
    <source>
        <dbReference type="ARBA" id="ARBA00023136"/>
    </source>
</evidence>
<evidence type="ECO:0008006" key="9">
    <source>
        <dbReference type="Google" id="ProtNLM"/>
    </source>
</evidence>
<proteinExistence type="predicted"/>
<dbReference type="EMBL" id="BAAAYK010000038">
    <property type="protein sequence ID" value="GAA3364540.1"/>
    <property type="molecule type" value="Genomic_DNA"/>
</dbReference>
<accession>A0ABP6S031</accession>
<feature type="transmembrane region" description="Helical" evidence="6">
    <location>
        <begin position="6"/>
        <end position="25"/>
    </location>
</feature>
<feature type="transmembrane region" description="Helical" evidence="6">
    <location>
        <begin position="226"/>
        <end position="245"/>
    </location>
</feature>